<name>A0A7E4W3G1_PANRE</name>
<keyword evidence="1" id="KW-0732">Signal</keyword>
<dbReference type="Proteomes" id="UP000492821">
    <property type="component" value="Unassembled WGS sequence"/>
</dbReference>
<feature type="signal peptide" evidence="1">
    <location>
        <begin position="1"/>
        <end position="19"/>
    </location>
</feature>
<keyword evidence="2" id="KW-1185">Reference proteome</keyword>
<protein>
    <submittedName>
        <fullName evidence="3">SERPIN domain-containing protein</fullName>
    </submittedName>
</protein>
<proteinExistence type="predicted"/>
<reference evidence="2" key="1">
    <citation type="journal article" date="2013" name="Genetics">
        <title>The draft genome and transcriptome of Panagrellus redivivus are shaped by the harsh demands of a free-living lifestyle.</title>
        <authorList>
            <person name="Srinivasan J."/>
            <person name="Dillman A.R."/>
            <person name="Macchietto M.G."/>
            <person name="Heikkinen L."/>
            <person name="Lakso M."/>
            <person name="Fracchia K.M."/>
            <person name="Antoshechkin I."/>
            <person name="Mortazavi A."/>
            <person name="Wong G."/>
            <person name="Sternberg P.W."/>
        </authorList>
    </citation>
    <scope>NUCLEOTIDE SEQUENCE [LARGE SCALE GENOMIC DNA]</scope>
    <source>
        <strain evidence="2">MT8872</strain>
    </source>
</reference>
<organism evidence="2 3">
    <name type="scientific">Panagrellus redivivus</name>
    <name type="common">Microworm</name>
    <dbReference type="NCBI Taxonomy" id="6233"/>
    <lineage>
        <taxon>Eukaryota</taxon>
        <taxon>Metazoa</taxon>
        <taxon>Ecdysozoa</taxon>
        <taxon>Nematoda</taxon>
        <taxon>Chromadorea</taxon>
        <taxon>Rhabditida</taxon>
        <taxon>Tylenchina</taxon>
        <taxon>Panagrolaimomorpha</taxon>
        <taxon>Panagrolaimoidea</taxon>
        <taxon>Panagrolaimidae</taxon>
        <taxon>Panagrellus</taxon>
    </lineage>
</organism>
<accession>A0A7E4W3G1</accession>
<dbReference type="AlphaFoldDB" id="A0A7E4W3G1"/>
<dbReference type="WBParaSite" id="Pan_g6068.t1">
    <property type="protein sequence ID" value="Pan_g6068.t1"/>
    <property type="gene ID" value="Pan_g6068"/>
</dbReference>
<sequence length="255" mass="29124">MLILIAVLALVGLPAVIHAGPIGETTPSGIFDARADGYPFDLYTIPAHGNRSLANFVAVSYLVHFDATLYSLQVLKYVNDIKVGGKIPSNVEATINELLSKWENMVERAYSFNYDMIRLLQSEVGDVNYTEGMDIFLFTNNVRKNNYRNRLNYYWEMLRKRLVNELYTVKDVEEGQVIKEDITNVLREFALSNKNIARIIKHNGIDPAFFHREQLGRALAISTWQLTGSVPSQQEVDQEVDNVIKIYGHYLPMYQ</sequence>
<reference evidence="3" key="2">
    <citation type="submission" date="2020-10" db="UniProtKB">
        <authorList>
            <consortium name="WormBaseParasite"/>
        </authorList>
    </citation>
    <scope>IDENTIFICATION</scope>
</reference>
<evidence type="ECO:0000313" key="3">
    <source>
        <dbReference type="WBParaSite" id="Pan_g6068.t1"/>
    </source>
</evidence>
<evidence type="ECO:0000313" key="2">
    <source>
        <dbReference type="Proteomes" id="UP000492821"/>
    </source>
</evidence>
<feature type="chain" id="PRO_5029010500" evidence="1">
    <location>
        <begin position="20"/>
        <end position="255"/>
    </location>
</feature>
<evidence type="ECO:0000256" key="1">
    <source>
        <dbReference type="SAM" id="SignalP"/>
    </source>
</evidence>